<protein>
    <submittedName>
        <fullName evidence="2">GCN5-related N-acetyltransferase</fullName>
    </submittedName>
</protein>
<evidence type="ECO:0000259" key="1">
    <source>
        <dbReference type="PROSITE" id="PS51186"/>
    </source>
</evidence>
<name>D9SUZ0_CLOC7</name>
<proteinExistence type="predicted"/>
<organism evidence="2 3">
    <name type="scientific">Clostridium cellulovorans (strain ATCC 35296 / DSM 3052 / OCM 3 / 743B)</name>
    <dbReference type="NCBI Taxonomy" id="573061"/>
    <lineage>
        <taxon>Bacteria</taxon>
        <taxon>Bacillati</taxon>
        <taxon>Bacillota</taxon>
        <taxon>Clostridia</taxon>
        <taxon>Eubacteriales</taxon>
        <taxon>Clostridiaceae</taxon>
        <taxon>Clostridium</taxon>
    </lineage>
</organism>
<gene>
    <name evidence="2" type="ordered locus">Clocel_3282</name>
</gene>
<dbReference type="Gene3D" id="3.40.630.30">
    <property type="match status" value="2"/>
</dbReference>
<feature type="domain" description="N-acetyltransferase" evidence="1">
    <location>
        <begin position="156"/>
        <end position="289"/>
    </location>
</feature>
<keyword evidence="3" id="KW-1185">Reference proteome</keyword>
<dbReference type="OrthoDB" id="9773249at2"/>
<reference evidence="2 3" key="1">
    <citation type="submission" date="2010-08" db="EMBL/GenBank/DDBJ databases">
        <title>Complete sequence of Clostridium cellulovorans 743B.</title>
        <authorList>
            <consortium name="US DOE Joint Genome Institute"/>
            <person name="Lucas S."/>
            <person name="Copeland A."/>
            <person name="Lapidus A."/>
            <person name="Cheng J.-F."/>
            <person name="Bruce D."/>
            <person name="Goodwin L."/>
            <person name="Pitluck S."/>
            <person name="Chertkov O."/>
            <person name="Detter J.C."/>
            <person name="Han C."/>
            <person name="Tapia R."/>
            <person name="Land M."/>
            <person name="Hauser L."/>
            <person name="Chang Y.-J."/>
            <person name="Jeffries C."/>
            <person name="Kyrpides N."/>
            <person name="Ivanova N."/>
            <person name="Mikhailova N."/>
            <person name="Hemme C.L."/>
            <person name="Woyke T."/>
        </authorList>
    </citation>
    <scope>NUCLEOTIDE SEQUENCE [LARGE SCALE GENOMIC DNA]</scope>
    <source>
        <strain evidence="3">ATCC 35296 / DSM 3052 / OCM 3 / 743B</strain>
    </source>
</reference>
<accession>D9SUZ0</accession>
<dbReference type="Proteomes" id="UP000002730">
    <property type="component" value="Chromosome"/>
</dbReference>
<dbReference type="GO" id="GO:0016747">
    <property type="term" value="F:acyltransferase activity, transferring groups other than amino-acyl groups"/>
    <property type="evidence" value="ECO:0007669"/>
    <property type="project" value="InterPro"/>
</dbReference>
<dbReference type="InterPro" id="IPR016181">
    <property type="entry name" value="Acyl_CoA_acyltransferase"/>
</dbReference>
<evidence type="ECO:0000313" key="3">
    <source>
        <dbReference type="Proteomes" id="UP000002730"/>
    </source>
</evidence>
<dbReference type="EMBL" id="CP002160">
    <property type="protein sequence ID" value="ADL52965.1"/>
    <property type="molecule type" value="Genomic_DNA"/>
</dbReference>
<dbReference type="AlphaFoldDB" id="D9SUZ0"/>
<dbReference type="KEGG" id="ccb:Clocel_3282"/>
<keyword evidence="2" id="KW-0808">Transferase</keyword>
<dbReference type="SUPFAM" id="SSF55729">
    <property type="entry name" value="Acyl-CoA N-acyltransferases (Nat)"/>
    <property type="match status" value="2"/>
</dbReference>
<dbReference type="Pfam" id="PF00583">
    <property type="entry name" value="Acetyltransf_1"/>
    <property type="match status" value="1"/>
</dbReference>
<dbReference type="InterPro" id="IPR000182">
    <property type="entry name" value="GNAT_dom"/>
</dbReference>
<evidence type="ECO:0000313" key="2">
    <source>
        <dbReference type="EMBL" id="ADL52965.1"/>
    </source>
</evidence>
<sequence>MEIVRVNKENCSKLKGYWDELSKNIPYFYPVTTDELIYSLLEDRRYGEIIFNYLETYLIEEDNEILGFIQFGEPHIYWDTNGKKVYDPNIGVIRHIYFNEDRHEAGKMLVNKAEDFFKNSSFDNCFAFNHVLGLSCTAYHGKLHESKIYIAKLLGEYGYEIEHENVYYTIDLTTKQQVEIDEDIKVIKNGINEYNKEVIDFIYKGEKIGESVVLYLDNVKTVYMSTLWIDNKYSNNGFGSKFIKMICNDLRTKGYEKLDLDTAKNNLGGQRFYERNTFVSKGITRSYFK</sequence>
<dbReference type="RefSeq" id="WP_010073355.1">
    <property type="nucleotide sequence ID" value="NC_014393.1"/>
</dbReference>
<dbReference type="PROSITE" id="PS51186">
    <property type="entry name" value="GNAT"/>
    <property type="match status" value="1"/>
</dbReference>
<dbReference type="HOGENOM" id="CLU_962078_0_0_9"/>